<accession>B0DMY8</accession>
<dbReference type="InParanoid" id="B0DMY8"/>
<dbReference type="GeneID" id="6080964"/>
<dbReference type="EMBL" id="DS547120">
    <property type="protein sequence ID" value="EDR04131.1"/>
    <property type="molecule type" value="Genomic_DNA"/>
</dbReference>
<name>B0DMY8_LACBS</name>
<proteinExistence type="predicted"/>
<dbReference type="InterPro" id="IPR032675">
    <property type="entry name" value="LRR_dom_sf"/>
</dbReference>
<keyword evidence="2" id="KW-1185">Reference proteome</keyword>
<sequence length="395" mass="44542">MGLVANTYLSSLRHRVRIHRPTSTSRRRGEKLFISFARTLDQSTSESDADDDVDWIFGSYVSHARADGHDSIETTVLKRRRLSSFSDLQGPPKYSRSTESQSTYNASTKFDITHNREPLTYFVASSPARKLEPESHPKTLTQRDLDKLIKDLDAVIPGIRLSERLKNVKDASQQAITDFLSEHVISSLLRIHLTLFDRTPNTFLSLTELSFSGTRVHDFDLIHIHHLPKLSILFLNNTGIGNEAVYLLIPLKRTLTQLTLATNPDIDSTSVPAILLLSKLCYLSIADTSIDMNGLRTLAKRVDEEGEEVGFDGIQYEPLFPIHVDRPSSFRQDSFPSHSHHPTLTSQKRVYCPVPKGTEGQSLHDQLPRTGWAKEEIAAIAGGVYAYKKREEHNE</sequence>
<dbReference type="Proteomes" id="UP000001194">
    <property type="component" value="Unassembled WGS sequence"/>
</dbReference>
<dbReference type="SUPFAM" id="SSF52047">
    <property type="entry name" value="RNI-like"/>
    <property type="match status" value="1"/>
</dbReference>
<dbReference type="KEGG" id="lbc:LACBIDRAFT_331008"/>
<dbReference type="OrthoDB" id="120976at2759"/>
<gene>
    <name evidence="1" type="ORF">LACBIDRAFT_331008</name>
</gene>
<dbReference type="HOGENOM" id="CLU_698429_0_0_1"/>
<evidence type="ECO:0000313" key="1">
    <source>
        <dbReference type="EMBL" id="EDR04131.1"/>
    </source>
</evidence>
<dbReference type="AlphaFoldDB" id="B0DMY8"/>
<protein>
    <submittedName>
        <fullName evidence="1">Predicted protein</fullName>
    </submittedName>
</protein>
<reference evidence="1 2" key="1">
    <citation type="journal article" date="2008" name="Nature">
        <title>The genome of Laccaria bicolor provides insights into mycorrhizal symbiosis.</title>
        <authorList>
            <person name="Martin F."/>
            <person name="Aerts A."/>
            <person name="Ahren D."/>
            <person name="Brun A."/>
            <person name="Danchin E.G.J."/>
            <person name="Duchaussoy F."/>
            <person name="Gibon J."/>
            <person name="Kohler A."/>
            <person name="Lindquist E."/>
            <person name="Pereda V."/>
            <person name="Salamov A."/>
            <person name="Shapiro H.J."/>
            <person name="Wuyts J."/>
            <person name="Blaudez D."/>
            <person name="Buee M."/>
            <person name="Brokstein P."/>
            <person name="Canbaeck B."/>
            <person name="Cohen D."/>
            <person name="Courty P.E."/>
            <person name="Coutinho P.M."/>
            <person name="Delaruelle C."/>
            <person name="Detter J.C."/>
            <person name="Deveau A."/>
            <person name="DiFazio S."/>
            <person name="Duplessis S."/>
            <person name="Fraissinet-Tachet L."/>
            <person name="Lucic E."/>
            <person name="Frey-Klett P."/>
            <person name="Fourrey C."/>
            <person name="Feussner I."/>
            <person name="Gay G."/>
            <person name="Grimwood J."/>
            <person name="Hoegger P.J."/>
            <person name="Jain P."/>
            <person name="Kilaru S."/>
            <person name="Labbe J."/>
            <person name="Lin Y.C."/>
            <person name="Legue V."/>
            <person name="Le Tacon F."/>
            <person name="Marmeisse R."/>
            <person name="Melayah D."/>
            <person name="Montanini B."/>
            <person name="Muratet M."/>
            <person name="Nehls U."/>
            <person name="Niculita-Hirzel H."/>
            <person name="Oudot-Le Secq M.P."/>
            <person name="Peter M."/>
            <person name="Quesneville H."/>
            <person name="Rajashekar B."/>
            <person name="Reich M."/>
            <person name="Rouhier N."/>
            <person name="Schmutz J."/>
            <person name="Yin T."/>
            <person name="Chalot M."/>
            <person name="Henrissat B."/>
            <person name="Kuees U."/>
            <person name="Lucas S."/>
            <person name="Van de Peer Y."/>
            <person name="Podila G.K."/>
            <person name="Polle A."/>
            <person name="Pukkila P.J."/>
            <person name="Richardson P.M."/>
            <person name="Rouze P."/>
            <person name="Sanders I.R."/>
            <person name="Stajich J.E."/>
            <person name="Tunlid A."/>
            <person name="Tuskan G."/>
            <person name="Grigoriev I.V."/>
        </authorList>
    </citation>
    <scope>NUCLEOTIDE SEQUENCE [LARGE SCALE GENOMIC DNA]</scope>
    <source>
        <strain evidence="2">S238N-H82 / ATCC MYA-4686</strain>
    </source>
</reference>
<dbReference type="Gene3D" id="3.80.10.10">
    <property type="entry name" value="Ribonuclease Inhibitor"/>
    <property type="match status" value="1"/>
</dbReference>
<organism evidence="2">
    <name type="scientific">Laccaria bicolor (strain S238N-H82 / ATCC MYA-4686)</name>
    <name type="common">Bicoloured deceiver</name>
    <name type="synonym">Laccaria laccata var. bicolor</name>
    <dbReference type="NCBI Taxonomy" id="486041"/>
    <lineage>
        <taxon>Eukaryota</taxon>
        <taxon>Fungi</taxon>
        <taxon>Dikarya</taxon>
        <taxon>Basidiomycota</taxon>
        <taxon>Agaricomycotina</taxon>
        <taxon>Agaricomycetes</taxon>
        <taxon>Agaricomycetidae</taxon>
        <taxon>Agaricales</taxon>
        <taxon>Agaricineae</taxon>
        <taxon>Hydnangiaceae</taxon>
        <taxon>Laccaria</taxon>
    </lineage>
</organism>
<evidence type="ECO:0000313" key="2">
    <source>
        <dbReference type="Proteomes" id="UP000001194"/>
    </source>
</evidence>
<dbReference type="RefSeq" id="XP_001885386.1">
    <property type="nucleotide sequence ID" value="XM_001885351.1"/>
</dbReference>